<keyword evidence="1" id="KW-0347">Helicase</keyword>
<sequence length="82" mass="8538">RSSDLLVLPEQKHDVQVLLKKAKIKADIERVRPDDDVVAALVGEVAPKVAVEDMPEGVAIKGGASSRAACTACSRSDSTPGA</sequence>
<dbReference type="EMBL" id="AZMM01006520">
    <property type="protein sequence ID" value="ETJ39607.1"/>
    <property type="molecule type" value="Genomic_DNA"/>
</dbReference>
<keyword evidence="1" id="KW-0547">Nucleotide-binding</keyword>
<name>W1YAR6_9ZZZZ</name>
<dbReference type="GO" id="GO:0004386">
    <property type="term" value="F:helicase activity"/>
    <property type="evidence" value="ECO:0007669"/>
    <property type="project" value="UniProtKB-KW"/>
</dbReference>
<keyword evidence="1" id="KW-0378">Hydrolase</keyword>
<accession>W1YAR6</accession>
<keyword evidence="1" id="KW-0067">ATP-binding</keyword>
<gene>
    <name evidence="1" type="ORF">Q604_UNBC06520G0001</name>
</gene>
<reference evidence="1" key="1">
    <citation type="submission" date="2013-12" db="EMBL/GenBank/DDBJ databases">
        <title>A Varibaculum cambriense genome reconstructed from a premature infant gut community with otherwise low bacterial novelty that shifts toward anaerobic metabolism during the third week of life.</title>
        <authorList>
            <person name="Brown C.T."/>
            <person name="Sharon I."/>
            <person name="Thomas B.C."/>
            <person name="Castelle C.J."/>
            <person name="Morowitz M.J."/>
            <person name="Banfield J.F."/>
        </authorList>
    </citation>
    <scope>NUCLEOTIDE SEQUENCE</scope>
</reference>
<evidence type="ECO:0000313" key="1">
    <source>
        <dbReference type="EMBL" id="ETJ39607.1"/>
    </source>
</evidence>
<dbReference type="AlphaFoldDB" id="W1YAR6"/>
<proteinExistence type="predicted"/>
<organism evidence="1">
    <name type="scientific">human gut metagenome</name>
    <dbReference type="NCBI Taxonomy" id="408170"/>
    <lineage>
        <taxon>unclassified sequences</taxon>
        <taxon>metagenomes</taxon>
        <taxon>organismal metagenomes</taxon>
    </lineage>
</organism>
<comment type="caution">
    <text evidence="1">The sequence shown here is derived from an EMBL/GenBank/DDBJ whole genome shotgun (WGS) entry which is preliminary data.</text>
</comment>
<protein>
    <submittedName>
        <fullName evidence="1">ATP-dependent RNA helicase</fullName>
    </submittedName>
</protein>
<feature type="non-terminal residue" evidence="1">
    <location>
        <position position="1"/>
    </location>
</feature>